<dbReference type="Proteomes" id="UP000268014">
    <property type="component" value="Unassembled WGS sequence"/>
</dbReference>
<sequence>MSGTLRKRLIPRSENRERAAKGRHHKVPQESQLSVALVEVGIQNAPKPMI</sequence>
<keyword evidence="3" id="KW-1185">Reference proteome</keyword>
<proteinExistence type="predicted"/>
<feature type="compositionally biased region" description="Basic residues" evidence="1">
    <location>
        <begin position="1"/>
        <end position="10"/>
    </location>
</feature>
<evidence type="ECO:0000256" key="1">
    <source>
        <dbReference type="SAM" id="MobiDB-lite"/>
    </source>
</evidence>
<feature type="compositionally biased region" description="Basic and acidic residues" evidence="1">
    <location>
        <begin position="11"/>
        <end position="20"/>
    </location>
</feature>
<name>A0A3P7V3Q4_HAEPC</name>
<gene>
    <name evidence="2" type="ORF">HPLM_LOCUS11127</name>
</gene>
<dbReference type="AlphaFoldDB" id="A0A3P7V3Q4"/>
<organism evidence="2 3">
    <name type="scientific">Haemonchus placei</name>
    <name type="common">Barber's pole worm</name>
    <dbReference type="NCBI Taxonomy" id="6290"/>
    <lineage>
        <taxon>Eukaryota</taxon>
        <taxon>Metazoa</taxon>
        <taxon>Ecdysozoa</taxon>
        <taxon>Nematoda</taxon>
        <taxon>Chromadorea</taxon>
        <taxon>Rhabditida</taxon>
        <taxon>Rhabditina</taxon>
        <taxon>Rhabditomorpha</taxon>
        <taxon>Strongyloidea</taxon>
        <taxon>Trichostrongylidae</taxon>
        <taxon>Haemonchus</taxon>
    </lineage>
</organism>
<protein>
    <submittedName>
        <fullName evidence="2">Uncharacterized protein</fullName>
    </submittedName>
</protein>
<accession>A0A3P7V3Q4</accession>
<feature type="region of interest" description="Disordered" evidence="1">
    <location>
        <begin position="1"/>
        <end position="32"/>
    </location>
</feature>
<evidence type="ECO:0000313" key="2">
    <source>
        <dbReference type="EMBL" id="VDO42030.1"/>
    </source>
</evidence>
<reference evidence="2 3" key="1">
    <citation type="submission" date="2018-11" db="EMBL/GenBank/DDBJ databases">
        <authorList>
            <consortium name="Pathogen Informatics"/>
        </authorList>
    </citation>
    <scope>NUCLEOTIDE SEQUENCE [LARGE SCALE GENOMIC DNA]</scope>
    <source>
        <strain evidence="2 3">MHpl1</strain>
    </source>
</reference>
<evidence type="ECO:0000313" key="3">
    <source>
        <dbReference type="Proteomes" id="UP000268014"/>
    </source>
</evidence>
<dbReference type="EMBL" id="UZAF01017474">
    <property type="protein sequence ID" value="VDO42030.1"/>
    <property type="molecule type" value="Genomic_DNA"/>
</dbReference>